<keyword evidence="5" id="KW-0808">Transferase</keyword>
<gene>
    <name evidence="13" type="ORF">DL240_00220</name>
</gene>
<evidence type="ECO:0000259" key="12">
    <source>
        <dbReference type="PROSITE" id="PS51163"/>
    </source>
</evidence>
<accession>A0A328CCW7</accession>
<dbReference type="InterPro" id="IPR006070">
    <property type="entry name" value="Sua5-like_dom"/>
</dbReference>
<dbReference type="InterPro" id="IPR017945">
    <property type="entry name" value="DHBP_synth_RibB-like_a/b_dom"/>
</dbReference>
<dbReference type="GO" id="GO:0008033">
    <property type="term" value="P:tRNA processing"/>
    <property type="evidence" value="ECO:0007669"/>
    <property type="project" value="UniProtKB-KW"/>
</dbReference>
<reference evidence="13 14" key="1">
    <citation type="submission" date="2018-05" db="EMBL/GenBank/DDBJ databases">
        <title>Lujinxingia marina gen. nov. sp. nov., a new facultative anaerobic member of the class Deltaproteobacteria, and proposal of Lujinxingaceae fam. nov.</title>
        <authorList>
            <person name="Li C.-M."/>
        </authorList>
    </citation>
    <scope>NUCLEOTIDE SEQUENCE [LARGE SCALE GENOMIC DNA]</scope>
    <source>
        <strain evidence="13 14">B210</strain>
    </source>
</reference>
<dbReference type="Gene3D" id="3.90.870.10">
    <property type="entry name" value="DHBP synthase"/>
    <property type="match status" value="1"/>
</dbReference>
<dbReference type="GO" id="GO:0005737">
    <property type="term" value="C:cytoplasm"/>
    <property type="evidence" value="ECO:0007669"/>
    <property type="project" value="UniProtKB-SubCell"/>
</dbReference>
<dbReference type="PANTHER" id="PTHR17490:SF16">
    <property type="entry name" value="THREONYLCARBAMOYL-AMP SYNTHASE"/>
    <property type="match status" value="1"/>
</dbReference>
<keyword evidence="4" id="KW-0963">Cytoplasm</keyword>
<dbReference type="PANTHER" id="PTHR17490">
    <property type="entry name" value="SUA5"/>
    <property type="match status" value="1"/>
</dbReference>
<evidence type="ECO:0000256" key="1">
    <source>
        <dbReference type="ARBA" id="ARBA00004496"/>
    </source>
</evidence>
<evidence type="ECO:0000256" key="9">
    <source>
        <dbReference type="ARBA" id="ARBA00022840"/>
    </source>
</evidence>
<evidence type="ECO:0000256" key="8">
    <source>
        <dbReference type="ARBA" id="ARBA00022741"/>
    </source>
</evidence>
<protein>
    <recommendedName>
        <fullName evidence="10">L-threonylcarbamoyladenylate synthase</fullName>
        <ecNumber evidence="3">2.7.7.87</ecNumber>
    </recommendedName>
    <alternativeName>
        <fullName evidence="10">L-threonylcarbamoyladenylate synthase</fullName>
    </alternativeName>
</protein>
<keyword evidence="9" id="KW-0067">ATP-binding</keyword>
<dbReference type="NCBIfam" id="TIGR00057">
    <property type="entry name" value="L-threonylcarbamoyladenylate synthase"/>
    <property type="match status" value="1"/>
</dbReference>
<name>A0A328CCW7_9DELT</name>
<proteinExistence type="inferred from homology"/>
<comment type="subcellular location">
    <subcellularLocation>
        <location evidence="1">Cytoplasm</location>
    </subcellularLocation>
</comment>
<sequence length="249" mass="26908">MPERCDSFTGPHPLLGGPFFFARRRSSMNIIKLESDAANTAEAINESVRVLEQGGLVCLPCKGTYRILADLNNADAVMRVFQSKRRVHKAPCLVFIDKINRLHEVAADVDPAASALMKAIWPGGLTILFEASDSIPRAVVKQLTKANGKIGVRIPESHLVRQIVERFAAPVLVSSANRGNKSGESSPAQVRKNFVGRVDLFVDAGDLPSAPGSTVVDVTDEEIVIVRQGSVPKARIEAVIEAMDEDLDG</sequence>
<evidence type="ECO:0000256" key="11">
    <source>
        <dbReference type="ARBA" id="ARBA00048366"/>
    </source>
</evidence>
<dbReference type="GO" id="GO:0061710">
    <property type="term" value="F:L-threonylcarbamoyladenylate synthase"/>
    <property type="evidence" value="ECO:0007669"/>
    <property type="project" value="UniProtKB-EC"/>
</dbReference>
<comment type="similarity">
    <text evidence="2">Belongs to the SUA5 family.</text>
</comment>
<dbReference type="EC" id="2.7.7.87" evidence="3"/>
<evidence type="ECO:0000313" key="14">
    <source>
        <dbReference type="Proteomes" id="UP000249169"/>
    </source>
</evidence>
<dbReference type="GO" id="GO:0003725">
    <property type="term" value="F:double-stranded RNA binding"/>
    <property type="evidence" value="ECO:0007669"/>
    <property type="project" value="InterPro"/>
</dbReference>
<feature type="domain" description="YrdC-like" evidence="12">
    <location>
        <begin position="41"/>
        <end position="231"/>
    </location>
</feature>
<dbReference type="GO" id="GO:0006450">
    <property type="term" value="P:regulation of translational fidelity"/>
    <property type="evidence" value="ECO:0007669"/>
    <property type="project" value="TreeGrafter"/>
</dbReference>
<evidence type="ECO:0000256" key="4">
    <source>
        <dbReference type="ARBA" id="ARBA00022490"/>
    </source>
</evidence>
<evidence type="ECO:0000256" key="7">
    <source>
        <dbReference type="ARBA" id="ARBA00022695"/>
    </source>
</evidence>
<keyword evidence="7" id="KW-0548">Nucleotidyltransferase</keyword>
<comment type="catalytic activity">
    <reaction evidence="11">
        <text>L-threonine + hydrogencarbonate + ATP = L-threonylcarbamoyladenylate + diphosphate + H2O</text>
        <dbReference type="Rhea" id="RHEA:36407"/>
        <dbReference type="ChEBI" id="CHEBI:15377"/>
        <dbReference type="ChEBI" id="CHEBI:17544"/>
        <dbReference type="ChEBI" id="CHEBI:30616"/>
        <dbReference type="ChEBI" id="CHEBI:33019"/>
        <dbReference type="ChEBI" id="CHEBI:57926"/>
        <dbReference type="ChEBI" id="CHEBI:73682"/>
        <dbReference type="EC" id="2.7.7.87"/>
    </reaction>
</comment>
<keyword evidence="6" id="KW-0819">tRNA processing</keyword>
<keyword evidence="14" id="KW-1185">Reference proteome</keyword>
<dbReference type="GO" id="GO:0005524">
    <property type="term" value="F:ATP binding"/>
    <property type="evidence" value="ECO:0007669"/>
    <property type="project" value="UniProtKB-KW"/>
</dbReference>
<evidence type="ECO:0000256" key="10">
    <source>
        <dbReference type="ARBA" id="ARBA00029774"/>
    </source>
</evidence>
<dbReference type="Proteomes" id="UP000249169">
    <property type="component" value="Unassembled WGS sequence"/>
</dbReference>
<organism evidence="13 14">
    <name type="scientific">Lujinxingia litoralis</name>
    <dbReference type="NCBI Taxonomy" id="2211119"/>
    <lineage>
        <taxon>Bacteria</taxon>
        <taxon>Deltaproteobacteria</taxon>
        <taxon>Bradymonadales</taxon>
        <taxon>Lujinxingiaceae</taxon>
        <taxon>Lujinxingia</taxon>
    </lineage>
</organism>
<evidence type="ECO:0000256" key="5">
    <source>
        <dbReference type="ARBA" id="ARBA00022679"/>
    </source>
</evidence>
<comment type="caution">
    <text evidence="13">The sequence shown here is derived from an EMBL/GenBank/DDBJ whole genome shotgun (WGS) entry which is preliminary data.</text>
</comment>
<evidence type="ECO:0000256" key="3">
    <source>
        <dbReference type="ARBA" id="ARBA00012584"/>
    </source>
</evidence>
<dbReference type="Pfam" id="PF01300">
    <property type="entry name" value="Sua5_yciO_yrdC"/>
    <property type="match status" value="1"/>
</dbReference>
<evidence type="ECO:0000313" key="13">
    <source>
        <dbReference type="EMBL" id="RAL24669.1"/>
    </source>
</evidence>
<keyword evidence="8" id="KW-0547">Nucleotide-binding</keyword>
<evidence type="ECO:0000256" key="2">
    <source>
        <dbReference type="ARBA" id="ARBA00007663"/>
    </source>
</evidence>
<evidence type="ECO:0000256" key="6">
    <source>
        <dbReference type="ARBA" id="ARBA00022694"/>
    </source>
</evidence>
<dbReference type="SUPFAM" id="SSF55821">
    <property type="entry name" value="YrdC/RibB"/>
    <property type="match status" value="1"/>
</dbReference>
<dbReference type="PROSITE" id="PS51163">
    <property type="entry name" value="YRDC"/>
    <property type="match status" value="1"/>
</dbReference>
<dbReference type="AlphaFoldDB" id="A0A328CCW7"/>
<dbReference type="GO" id="GO:0000049">
    <property type="term" value="F:tRNA binding"/>
    <property type="evidence" value="ECO:0007669"/>
    <property type="project" value="TreeGrafter"/>
</dbReference>
<dbReference type="EMBL" id="QHKO01000001">
    <property type="protein sequence ID" value="RAL24669.1"/>
    <property type="molecule type" value="Genomic_DNA"/>
</dbReference>
<dbReference type="InterPro" id="IPR050156">
    <property type="entry name" value="TC-AMP_synthase_SUA5"/>
</dbReference>